<reference evidence="5" key="2">
    <citation type="submission" date="2018-10" db="UniProtKB">
        <authorList>
            <consortium name="EnsemblPlants"/>
        </authorList>
    </citation>
    <scope>IDENTIFICATION</scope>
</reference>
<dbReference type="STRING" id="4565.A0A3B6PNN2"/>
<accession>A0A3B6PNN2</accession>
<dbReference type="Pfam" id="PF13041">
    <property type="entry name" value="PPR_2"/>
    <property type="match status" value="2"/>
</dbReference>
<dbReference type="Proteomes" id="UP000019116">
    <property type="component" value="Chromosome 6B"/>
</dbReference>
<dbReference type="Pfam" id="PF01535">
    <property type="entry name" value="PPR"/>
    <property type="match status" value="1"/>
</dbReference>
<organism evidence="5">
    <name type="scientific">Triticum aestivum</name>
    <name type="common">Wheat</name>
    <dbReference type="NCBI Taxonomy" id="4565"/>
    <lineage>
        <taxon>Eukaryota</taxon>
        <taxon>Viridiplantae</taxon>
        <taxon>Streptophyta</taxon>
        <taxon>Embryophyta</taxon>
        <taxon>Tracheophyta</taxon>
        <taxon>Spermatophyta</taxon>
        <taxon>Magnoliopsida</taxon>
        <taxon>Liliopsida</taxon>
        <taxon>Poales</taxon>
        <taxon>Poaceae</taxon>
        <taxon>BOP clade</taxon>
        <taxon>Pooideae</taxon>
        <taxon>Triticodae</taxon>
        <taxon>Triticeae</taxon>
        <taxon>Triticinae</taxon>
        <taxon>Triticum</taxon>
    </lineage>
</organism>
<dbReference type="NCBIfam" id="TIGR00756">
    <property type="entry name" value="PPR"/>
    <property type="match status" value="3"/>
</dbReference>
<dbReference type="InterPro" id="IPR011990">
    <property type="entry name" value="TPR-like_helical_dom_sf"/>
</dbReference>
<keyword evidence="6" id="KW-1185">Reference proteome</keyword>
<keyword evidence="2" id="KW-0677">Repeat</keyword>
<sequence>MIDLECRPDLWTYNAMVLVHGRCGMALEAEKMFMELLHEGFKPDTVTYNSHAFAKEGDVDAVERVCEEYVNAGLRNDGITYNTMIHMYGKMGKLDLALGLYDEMRAIGRTPDVVTYTILIDSQGKVYMISDAGKVLEEMVGAGLKPTLVTFSALICAYAKGGKRDERWSRHLIVWLCQVSNLIA</sequence>
<dbReference type="PANTHER" id="PTHR47447">
    <property type="entry name" value="OS03G0856100 PROTEIN"/>
    <property type="match status" value="1"/>
</dbReference>
<name>A0A3B6PNN2_WHEAT</name>
<dbReference type="PROSITE" id="PS51375">
    <property type="entry name" value="PPR"/>
    <property type="match status" value="3"/>
</dbReference>
<dbReference type="Gramene" id="TraesRN6B0100918300.1">
    <property type="protein sequence ID" value="TraesRN6B0100918300.1"/>
    <property type="gene ID" value="TraesRN6B0100918300"/>
</dbReference>
<evidence type="ECO:0000256" key="1">
    <source>
        <dbReference type="ARBA" id="ARBA00007626"/>
    </source>
</evidence>
<dbReference type="InterPro" id="IPR002885">
    <property type="entry name" value="PPR_rpt"/>
</dbReference>
<evidence type="ECO:0000256" key="3">
    <source>
        <dbReference type="ARBA" id="ARBA00022946"/>
    </source>
</evidence>
<dbReference type="Gene3D" id="1.25.40.10">
    <property type="entry name" value="Tetratricopeptide repeat domain"/>
    <property type="match status" value="2"/>
</dbReference>
<proteinExistence type="inferred from homology"/>
<keyword evidence="3" id="KW-0809">Transit peptide</keyword>
<dbReference type="EnsemblPlants" id="TraesCS6B02G330471.1">
    <property type="protein sequence ID" value="TraesCS6B02G330471.1.cds1"/>
    <property type="gene ID" value="TraesCS6B02G330471"/>
</dbReference>
<evidence type="ECO:0000256" key="4">
    <source>
        <dbReference type="PROSITE-ProRule" id="PRU00708"/>
    </source>
</evidence>
<dbReference type="Gramene" id="TraesCAD_scaffold_090542_01G000300.1">
    <property type="protein sequence ID" value="TraesCAD_scaffold_090542_01G000300.1"/>
    <property type="gene ID" value="TraesCAD_scaffold_090542_01G000300"/>
</dbReference>
<evidence type="ECO:0000313" key="6">
    <source>
        <dbReference type="Proteomes" id="UP000019116"/>
    </source>
</evidence>
<dbReference type="Gramene" id="TraesCS6B03G0935900.1">
    <property type="protein sequence ID" value="TraesCS6B03G0935900.1.CDS1"/>
    <property type="gene ID" value="TraesCS6B03G0935900"/>
</dbReference>
<comment type="similarity">
    <text evidence="1">Belongs to the PPR family. P subfamily.</text>
</comment>
<feature type="repeat" description="PPR" evidence="4">
    <location>
        <begin position="77"/>
        <end position="111"/>
    </location>
</feature>
<evidence type="ECO:0000256" key="2">
    <source>
        <dbReference type="ARBA" id="ARBA00022737"/>
    </source>
</evidence>
<reference evidence="5" key="1">
    <citation type="submission" date="2018-08" db="EMBL/GenBank/DDBJ databases">
        <authorList>
            <person name="Rossello M."/>
        </authorList>
    </citation>
    <scope>NUCLEOTIDE SEQUENCE [LARGE SCALE GENOMIC DNA]</scope>
    <source>
        <strain evidence="5">cv. Chinese Spring</strain>
    </source>
</reference>
<evidence type="ECO:0000313" key="5">
    <source>
        <dbReference type="EnsemblPlants" id="TraesCS6B02G330471.1.cds1"/>
    </source>
</evidence>
<feature type="repeat" description="PPR" evidence="4">
    <location>
        <begin position="112"/>
        <end position="146"/>
    </location>
</feature>
<protein>
    <recommendedName>
        <fullName evidence="7">Pentacotripeptide-repeat region of PRORP domain-containing protein</fullName>
    </recommendedName>
</protein>
<dbReference type="AlphaFoldDB" id="A0A3B6PNN2"/>
<dbReference type="SMR" id="A0A3B6PNN2"/>
<feature type="repeat" description="PPR" evidence="4">
    <location>
        <begin position="9"/>
        <end position="43"/>
    </location>
</feature>
<dbReference type="PANTHER" id="PTHR47447:SF26">
    <property type="entry name" value="CHLOROPLAST RNA SPLICING4"/>
    <property type="match status" value="1"/>
</dbReference>
<dbReference type="Gramene" id="TraesCS6B02G330471.1">
    <property type="protein sequence ID" value="TraesCS6B02G330471.1.cds1"/>
    <property type="gene ID" value="TraesCS6B02G330471"/>
</dbReference>
<evidence type="ECO:0008006" key="7">
    <source>
        <dbReference type="Google" id="ProtNLM"/>
    </source>
</evidence>